<dbReference type="NCBIfam" id="TIGR00186">
    <property type="entry name" value="rRNA_methyl_3"/>
    <property type="match status" value="1"/>
</dbReference>
<dbReference type="SUPFAM" id="SSF75217">
    <property type="entry name" value="alpha/beta knot"/>
    <property type="match status" value="1"/>
</dbReference>
<evidence type="ECO:0000256" key="1">
    <source>
        <dbReference type="ARBA" id="ARBA00004173"/>
    </source>
</evidence>
<dbReference type="InterPro" id="IPR004441">
    <property type="entry name" value="rRNA_MeTrfase_TrmH"/>
</dbReference>
<dbReference type="InterPro" id="IPR047261">
    <property type="entry name" value="MRM1_MeTrfase_dom"/>
</dbReference>
<dbReference type="InterPro" id="IPR029026">
    <property type="entry name" value="tRNA_m1G_MTases_N"/>
</dbReference>
<dbReference type="CDD" id="cd18105">
    <property type="entry name" value="SpoU-like_MRM1"/>
    <property type="match status" value="1"/>
</dbReference>
<keyword evidence="12" id="KW-1185">Reference proteome</keyword>
<dbReference type="PANTHER" id="PTHR46103:SF1">
    <property type="entry name" value="RRNA METHYLTRANSFERASE 1, MITOCHONDRIAL"/>
    <property type="match status" value="1"/>
</dbReference>
<comment type="subcellular location">
    <subcellularLocation>
        <location evidence="1">Mitochondrion</location>
    </subcellularLocation>
</comment>
<gene>
    <name evidence="11" type="ORF">BDA99DRAFT_427636</name>
</gene>
<dbReference type="Gene3D" id="3.40.1280.10">
    <property type="match status" value="1"/>
</dbReference>
<dbReference type="InterPro" id="IPR029028">
    <property type="entry name" value="Alpha/beta_knot_MTases"/>
</dbReference>
<evidence type="ECO:0000256" key="7">
    <source>
        <dbReference type="ARBA" id="ARBA00022946"/>
    </source>
</evidence>
<evidence type="ECO:0000313" key="12">
    <source>
        <dbReference type="Proteomes" id="UP001209540"/>
    </source>
</evidence>
<evidence type="ECO:0000256" key="4">
    <source>
        <dbReference type="ARBA" id="ARBA00022603"/>
    </source>
</evidence>
<comment type="similarity">
    <text evidence="2">Belongs to the class IV-like SAM-binding methyltransferase superfamily. RNA methyltransferase TrmH family.</text>
</comment>
<name>A0AAD5JWF6_9FUNG</name>
<evidence type="ECO:0000256" key="8">
    <source>
        <dbReference type="ARBA" id="ARBA00023128"/>
    </source>
</evidence>
<dbReference type="Gene3D" id="3.30.1330.30">
    <property type="match status" value="1"/>
</dbReference>
<reference evidence="11" key="2">
    <citation type="submission" date="2023-02" db="EMBL/GenBank/DDBJ databases">
        <authorList>
            <consortium name="DOE Joint Genome Institute"/>
            <person name="Mondo S.J."/>
            <person name="Chang Y."/>
            <person name="Wang Y."/>
            <person name="Ahrendt S."/>
            <person name="Andreopoulos W."/>
            <person name="Barry K."/>
            <person name="Beard J."/>
            <person name="Benny G.L."/>
            <person name="Blankenship S."/>
            <person name="Bonito G."/>
            <person name="Cuomo C."/>
            <person name="Desiro A."/>
            <person name="Gervers K.A."/>
            <person name="Hundley H."/>
            <person name="Kuo A."/>
            <person name="LaButti K."/>
            <person name="Lang B.F."/>
            <person name="Lipzen A."/>
            <person name="O'Donnell K."/>
            <person name="Pangilinan J."/>
            <person name="Reynolds N."/>
            <person name="Sandor L."/>
            <person name="Smith M.W."/>
            <person name="Tsang A."/>
            <person name="Grigoriev I.V."/>
            <person name="Stajich J.E."/>
            <person name="Spatafora J.W."/>
        </authorList>
    </citation>
    <scope>NUCLEOTIDE SEQUENCE</scope>
    <source>
        <strain evidence="11">RSA 2281</strain>
    </source>
</reference>
<dbReference type="InterPro" id="IPR013123">
    <property type="entry name" value="SpoU_subst-bd"/>
</dbReference>
<dbReference type="SMART" id="SM00967">
    <property type="entry name" value="SpoU_sub_bind"/>
    <property type="match status" value="1"/>
</dbReference>
<evidence type="ECO:0000256" key="3">
    <source>
        <dbReference type="ARBA" id="ARBA00022552"/>
    </source>
</evidence>
<dbReference type="InterPro" id="IPR029064">
    <property type="entry name" value="Ribosomal_eL30-like_sf"/>
</dbReference>
<evidence type="ECO:0000256" key="9">
    <source>
        <dbReference type="ARBA" id="ARBA00034881"/>
    </source>
</evidence>
<dbReference type="AlphaFoldDB" id="A0AAD5JWF6"/>
<dbReference type="Proteomes" id="UP001209540">
    <property type="component" value="Unassembled WGS sequence"/>
</dbReference>
<evidence type="ECO:0000256" key="6">
    <source>
        <dbReference type="ARBA" id="ARBA00022691"/>
    </source>
</evidence>
<feature type="non-terminal residue" evidence="11">
    <location>
        <position position="1"/>
    </location>
</feature>
<evidence type="ECO:0000256" key="5">
    <source>
        <dbReference type="ARBA" id="ARBA00022679"/>
    </source>
</evidence>
<protein>
    <recommendedName>
        <fullName evidence="9">rRNA methyltransferase 1, mitochondrial</fullName>
    </recommendedName>
</protein>
<dbReference type="GO" id="GO:0016435">
    <property type="term" value="F:rRNA (guanine) methyltransferase activity"/>
    <property type="evidence" value="ECO:0007669"/>
    <property type="project" value="TreeGrafter"/>
</dbReference>
<reference evidence="11" key="1">
    <citation type="journal article" date="2022" name="IScience">
        <title>Evolution of zygomycete secretomes and the origins of terrestrial fungal ecologies.</title>
        <authorList>
            <person name="Chang Y."/>
            <person name="Wang Y."/>
            <person name="Mondo S."/>
            <person name="Ahrendt S."/>
            <person name="Andreopoulos W."/>
            <person name="Barry K."/>
            <person name="Beard J."/>
            <person name="Benny G.L."/>
            <person name="Blankenship S."/>
            <person name="Bonito G."/>
            <person name="Cuomo C."/>
            <person name="Desiro A."/>
            <person name="Gervers K.A."/>
            <person name="Hundley H."/>
            <person name="Kuo A."/>
            <person name="LaButti K."/>
            <person name="Lang B.F."/>
            <person name="Lipzen A."/>
            <person name="O'Donnell K."/>
            <person name="Pangilinan J."/>
            <person name="Reynolds N."/>
            <person name="Sandor L."/>
            <person name="Smith M.E."/>
            <person name="Tsang A."/>
            <person name="Grigoriev I.V."/>
            <person name="Stajich J.E."/>
            <person name="Spatafora J.W."/>
        </authorList>
    </citation>
    <scope>NUCLEOTIDE SEQUENCE</scope>
    <source>
        <strain evidence="11">RSA 2281</strain>
    </source>
</reference>
<dbReference type="SUPFAM" id="SSF55315">
    <property type="entry name" value="L30e-like"/>
    <property type="match status" value="1"/>
</dbReference>
<dbReference type="InterPro" id="IPR001537">
    <property type="entry name" value="SpoU_MeTrfase"/>
</dbReference>
<dbReference type="Pfam" id="PF00588">
    <property type="entry name" value="SpoU_methylase"/>
    <property type="match status" value="1"/>
</dbReference>
<dbReference type="PANTHER" id="PTHR46103">
    <property type="entry name" value="RRNA METHYLTRANSFERASE 1, MITOCHONDRIAL"/>
    <property type="match status" value="1"/>
</dbReference>
<keyword evidence="7" id="KW-0809">Transit peptide</keyword>
<dbReference type="Pfam" id="PF08032">
    <property type="entry name" value="SpoU_sub_bind"/>
    <property type="match status" value="1"/>
</dbReference>
<evidence type="ECO:0000313" key="11">
    <source>
        <dbReference type="EMBL" id="KAI9257306.1"/>
    </source>
</evidence>
<dbReference type="GO" id="GO:0003723">
    <property type="term" value="F:RNA binding"/>
    <property type="evidence" value="ECO:0007669"/>
    <property type="project" value="InterPro"/>
</dbReference>
<evidence type="ECO:0000259" key="10">
    <source>
        <dbReference type="SMART" id="SM00967"/>
    </source>
</evidence>
<keyword evidence="5" id="KW-0808">Transferase</keyword>
<comment type="caution">
    <text evidence="11">The sequence shown here is derived from an EMBL/GenBank/DDBJ whole genome shotgun (WGS) entry which is preliminary data.</text>
</comment>
<proteinExistence type="inferred from homology"/>
<dbReference type="GO" id="GO:0005739">
    <property type="term" value="C:mitochondrion"/>
    <property type="evidence" value="ECO:0007669"/>
    <property type="project" value="UniProtKB-SubCell"/>
</dbReference>
<evidence type="ECO:0000256" key="2">
    <source>
        <dbReference type="ARBA" id="ARBA00007228"/>
    </source>
</evidence>
<keyword evidence="8" id="KW-0496">Mitochondrion</keyword>
<dbReference type="EMBL" id="JAIXMP010000020">
    <property type="protein sequence ID" value="KAI9257306.1"/>
    <property type="molecule type" value="Genomic_DNA"/>
</dbReference>
<dbReference type="InterPro" id="IPR047182">
    <property type="entry name" value="MRM1"/>
</dbReference>
<organism evidence="11 12">
    <name type="scientific">Phascolomyces articulosus</name>
    <dbReference type="NCBI Taxonomy" id="60185"/>
    <lineage>
        <taxon>Eukaryota</taxon>
        <taxon>Fungi</taxon>
        <taxon>Fungi incertae sedis</taxon>
        <taxon>Mucoromycota</taxon>
        <taxon>Mucoromycotina</taxon>
        <taxon>Mucoromycetes</taxon>
        <taxon>Mucorales</taxon>
        <taxon>Lichtheimiaceae</taxon>
        <taxon>Phascolomyces</taxon>
    </lineage>
</organism>
<keyword evidence="4 11" id="KW-0489">Methyltransferase</keyword>
<sequence length="264" mass="28964">DYVYGLSSVQAALQAQKRSLDKLYIQKTIDRSRISGILDACQNQKIYISRVDKGKLNNMSSNKPHQGVVLDGSPRETIQLKAMSGVDKNGEYQGIVPQKESIRFKMTTSLNRQPLWIVLDEVQDPQNLGSILRTAYYFGVDGVLLCSKNSASLTPAVSKVSSGAMELMDVYATRNLVKFLQASSEEGWHIMGAAVSETSAINLNNTKIDKPTMLVLGNEGVGLRYNVKRCCDQFVSIPGIDHHNKNNNDELIDSLNVGVAAGVL</sequence>
<feature type="domain" description="RNA 2-O ribose methyltransferase substrate binding" evidence="10">
    <location>
        <begin position="2"/>
        <end position="78"/>
    </location>
</feature>
<feature type="non-terminal residue" evidence="11">
    <location>
        <position position="264"/>
    </location>
</feature>
<keyword evidence="6" id="KW-0949">S-adenosyl-L-methionine</keyword>
<accession>A0AAD5JWF6</accession>
<keyword evidence="3" id="KW-0698">rRNA processing</keyword>